<dbReference type="Pfam" id="PF08486">
    <property type="entry name" value="SpoIID"/>
    <property type="match status" value="1"/>
</dbReference>
<name>A6TQM6_ALKMQ</name>
<dbReference type="AlphaFoldDB" id="A6TQM6"/>
<evidence type="ECO:0000259" key="2">
    <source>
        <dbReference type="Pfam" id="PF08486"/>
    </source>
</evidence>
<feature type="signal peptide" evidence="1">
    <location>
        <begin position="1"/>
        <end position="28"/>
    </location>
</feature>
<feature type="chain" id="PRO_5002702405" evidence="1">
    <location>
        <begin position="29"/>
        <end position="573"/>
    </location>
</feature>
<sequence length="573" mass="63833">MSGNKKSMMGMVCLFLMVFASVNLFSNGYDTKPLYVEVGLNFQQSSKAVVNLQTNTGFQIEKFEHNNFNSLLSLFDHKEVILRKDAYYLGTGGRFVEYTGEIPNENSSLNLQGPYHVQIGTISPDLNQAKEQLSTLKSKGYQGYLSYEAGWMIFQGPHLNQEQAQRSAEEIELLLNERATVIAPSQHRVQVLDKVGELIFVFDSREGLYFKAVEDKGSVNLISVDNQQYRGAVTATRLSGSDMTVINKLLLDEYLYGVVPREMPASWPIEALKAQAVVARSYAAAEIQMSKYKHLGFDLSTTTSSQVYGGYASEHNNSTRAVQETAGVLVMYNGKPANTYYHSNSGGSTEDSENVWSGSVPYIRGVQDEFSLNALNSTWVEALTAQEIKAALAKNNIHIGDVQSIEIRSQSKNERVLELIVYGTQGEKSLEKEQSRRIFGLKSTWFDVKIEGQSQVESQVQRQGQRQSGELHILGSSNGSKQAKDVQKSYVITSQGPREIDLSSNILVYNGQNYRQQEKVNSTNSAGTGTFVFEGKGFGHGLGMSQYGAKRMAELNYNYQQILNHYYTGIKVE</sequence>
<dbReference type="PANTHER" id="PTHR30032">
    <property type="entry name" value="N-ACETYLMURAMOYL-L-ALANINE AMIDASE-RELATED"/>
    <property type="match status" value="1"/>
</dbReference>
<protein>
    <submittedName>
        <fullName evidence="3">SpoIID/LytB domain protein</fullName>
    </submittedName>
</protein>
<proteinExistence type="predicted"/>
<gene>
    <name evidence="3" type="ordered locus">Amet_2340</name>
</gene>
<dbReference type="NCBIfam" id="TIGR02669">
    <property type="entry name" value="SpoIID_LytB"/>
    <property type="match status" value="1"/>
</dbReference>
<dbReference type="Proteomes" id="UP000001572">
    <property type="component" value="Chromosome"/>
</dbReference>
<organism evidence="3 4">
    <name type="scientific">Alkaliphilus metalliredigens (strain QYMF)</name>
    <dbReference type="NCBI Taxonomy" id="293826"/>
    <lineage>
        <taxon>Bacteria</taxon>
        <taxon>Bacillati</taxon>
        <taxon>Bacillota</taxon>
        <taxon>Clostridia</taxon>
        <taxon>Peptostreptococcales</taxon>
        <taxon>Natronincolaceae</taxon>
        <taxon>Alkaliphilus</taxon>
    </lineage>
</organism>
<evidence type="ECO:0000313" key="3">
    <source>
        <dbReference type="EMBL" id="ABR48494.1"/>
    </source>
</evidence>
<keyword evidence="1" id="KW-0732">Signal</keyword>
<dbReference type="InterPro" id="IPR013486">
    <property type="entry name" value="SpoIID/LytB"/>
</dbReference>
<dbReference type="InterPro" id="IPR013693">
    <property type="entry name" value="SpoIID/LytB_N"/>
</dbReference>
<dbReference type="InterPro" id="IPR051922">
    <property type="entry name" value="Bact_Sporulation_Assoc"/>
</dbReference>
<feature type="domain" description="Sporulation stage II protein D amidase enhancer LytB N-terminal" evidence="2">
    <location>
        <begin position="241"/>
        <end position="332"/>
    </location>
</feature>
<evidence type="ECO:0000313" key="4">
    <source>
        <dbReference type="Proteomes" id="UP000001572"/>
    </source>
</evidence>
<dbReference type="PANTHER" id="PTHR30032:SF4">
    <property type="entry name" value="AMIDASE ENHANCER"/>
    <property type="match status" value="1"/>
</dbReference>
<keyword evidence="4" id="KW-1185">Reference proteome</keyword>
<dbReference type="eggNOG" id="COG2385">
    <property type="taxonomic scope" value="Bacteria"/>
</dbReference>
<evidence type="ECO:0000256" key="1">
    <source>
        <dbReference type="SAM" id="SignalP"/>
    </source>
</evidence>
<dbReference type="HOGENOM" id="CLU_021203_3_0_9"/>
<dbReference type="OrthoDB" id="9794671at2"/>
<dbReference type="EMBL" id="CP000724">
    <property type="protein sequence ID" value="ABR48494.1"/>
    <property type="molecule type" value="Genomic_DNA"/>
</dbReference>
<reference evidence="4" key="1">
    <citation type="journal article" date="2016" name="Genome Announc.">
        <title>Complete genome sequence of Alkaliphilus metalliredigens strain QYMF, an alkaliphilic and metal-reducing bacterium isolated from borax-contaminated leachate ponds.</title>
        <authorList>
            <person name="Hwang C."/>
            <person name="Copeland A."/>
            <person name="Lucas S."/>
            <person name="Lapidus A."/>
            <person name="Barry K."/>
            <person name="Detter J.C."/>
            <person name="Glavina Del Rio T."/>
            <person name="Hammon N."/>
            <person name="Israni S."/>
            <person name="Dalin E."/>
            <person name="Tice H."/>
            <person name="Pitluck S."/>
            <person name="Chertkov O."/>
            <person name="Brettin T."/>
            <person name="Bruce D."/>
            <person name="Han C."/>
            <person name="Schmutz J."/>
            <person name="Larimer F."/>
            <person name="Land M.L."/>
            <person name="Hauser L."/>
            <person name="Kyrpides N."/>
            <person name="Mikhailova N."/>
            <person name="Ye Q."/>
            <person name="Zhou J."/>
            <person name="Richardson P."/>
            <person name="Fields M.W."/>
        </authorList>
    </citation>
    <scope>NUCLEOTIDE SEQUENCE [LARGE SCALE GENOMIC DNA]</scope>
    <source>
        <strain evidence="4">QYMF</strain>
    </source>
</reference>
<dbReference type="STRING" id="293826.Amet_2340"/>
<dbReference type="RefSeq" id="WP_012063469.1">
    <property type="nucleotide sequence ID" value="NC_009633.1"/>
</dbReference>
<dbReference type="KEGG" id="amt:Amet_2340"/>
<accession>A6TQM6</accession>
<dbReference type="GO" id="GO:0030288">
    <property type="term" value="C:outer membrane-bounded periplasmic space"/>
    <property type="evidence" value="ECO:0007669"/>
    <property type="project" value="TreeGrafter"/>
</dbReference>
<dbReference type="GO" id="GO:0030435">
    <property type="term" value="P:sporulation resulting in formation of a cellular spore"/>
    <property type="evidence" value="ECO:0007669"/>
    <property type="project" value="InterPro"/>
</dbReference>